<evidence type="ECO:0000256" key="2">
    <source>
        <dbReference type="ARBA" id="ARBA00007838"/>
    </source>
</evidence>
<accession>A0A9W8BII5</accession>
<feature type="compositionally biased region" description="Acidic residues" evidence="7">
    <location>
        <begin position="135"/>
        <end position="148"/>
    </location>
</feature>
<dbReference type="PANTHER" id="PTHR43811">
    <property type="entry name" value="FKBP-TYPE PEPTIDYL-PROLYL CIS-TRANS ISOMERASE FKPA"/>
    <property type="match status" value="1"/>
</dbReference>
<feature type="region of interest" description="Disordered" evidence="7">
    <location>
        <begin position="204"/>
        <end position="255"/>
    </location>
</feature>
<comment type="caution">
    <text evidence="9">The sequence shown here is derived from an EMBL/GenBank/DDBJ whole genome shotgun (WGS) entry which is preliminary data.</text>
</comment>
<gene>
    <name evidence="9" type="primary">FPR3</name>
    <name evidence="9" type="ORF">H4R26_001427</name>
</gene>
<dbReference type="Gene3D" id="3.10.50.40">
    <property type="match status" value="1"/>
</dbReference>
<feature type="region of interest" description="Disordered" evidence="7">
    <location>
        <begin position="134"/>
        <end position="176"/>
    </location>
</feature>
<dbReference type="EC" id="5.2.1.8" evidence="5"/>
<dbReference type="Proteomes" id="UP001150907">
    <property type="component" value="Unassembled WGS sequence"/>
</dbReference>
<dbReference type="Pfam" id="PF00254">
    <property type="entry name" value="FKBP_C"/>
    <property type="match status" value="1"/>
</dbReference>
<proteinExistence type="inferred from homology"/>
<dbReference type="GO" id="GO:0000785">
    <property type="term" value="C:chromatin"/>
    <property type="evidence" value="ECO:0007669"/>
    <property type="project" value="TreeGrafter"/>
</dbReference>
<dbReference type="InterPro" id="IPR023566">
    <property type="entry name" value="PPIase_Fpr3/Fpr4-like"/>
</dbReference>
<reference evidence="9" key="1">
    <citation type="submission" date="2022-07" db="EMBL/GenBank/DDBJ databases">
        <title>Phylogenomic reconstructions and comparative analyses of Kickxellomycotina fungi.</title>
        <authorList>
            <person name="Reynolds N.K."/>
            <person name="Stajich J.E."/>
            <person name="Barry K."/>
            <person name="Grigoriev I.V."/>
            <person name="Crous P."/>
            <person name="Smith M.E."/>
        </authorList>
    </citation>
    <scope>NUCLEOTIDE SEQUENCE</scope>
    <source>
        <strain evidence="9">IMI 214461</strain>
    </source>
</reference>
<feature type="compositionally biased region" description="Basic and acidic residues" evidence="7">
    <location>
        <begin position="214"/>
        <end position="249"/>
    </location>
</feature>
<dbReference type="GO" id="GO:0003755">
    <property type="term" value="F:peptidyl-prolyl cis-trans isomerase activity"/>
    <property type="evidence" value="ECO:0007669"/>
    <property type="project" value="UniProtKB-KW"/>
</dbReference>
<keyword evidence="10" id="KW-1185">Reference proteome</keyword>
<sequence length="364" mass="39632">MIRGFWGLKIVPGKTYTQTVDASFRVSNAALGVTLADEGRTSVLLTVDQKSFVLCSLTPGKIEQQGLDIGLTEGEEITFESQGNNEIHLTGNFIIDDEDDEDGMYGSSDDEEEHLDLSQLSIEEIQELHAQGLLGEEDDEDYDSDDAEADGRIREVTSEEEDELVAEASSEDEEMEAKPVIEVKIKKQAEKKRKPAAEEEAVAAAAVAKPNKKAKAEAKKAEAKKAEDKKPKAEDKKPKAEDKKPEAKKAGAKAKTLPGGVVVETQKEGEGSAAKKGQRVGMYYIGKLTNGKVFDQNTKGKPFWFRLGGGEVIKGWDAGILGMKKGEERRLTIPAPMGYGSRGAPPDIPPHATLVFDIRMVELK</sequence>
<dbReference type="EMBL" id="JANBQF010000064">
    <property type="protein sequence ID" value="KAJ2006344.1"/>
    <property type="molecule type" value="Genomic_DNA"/>
</dbReference>
<dbReference type="AlphaFoldDB" id="A0A9W8BII5"/>
<dbReference type="Gene3D" id="2.60.120.340">
    <property type="entry name" value="Nucleoplasmin core domain"/>
    <property type="match status" value="1"/>
</dbReference>
<keyword evidence="4 5" id="KW-0413">Isomerase</keyword>
<keyword evidence="3 5" id="KW-0697">Rotamase</keyword>
<dbReference type="PIRSF" id="PIRSF001473">
    <property type="entry name" value="FK506-bp_FPR3"/>
    <property type="match status" value="1"/>
</dbReference>
<dbReference type="FunFam" id="3.10.50.40:FF:000006">
    <property type="entry name" value="Peptidyl-prolyl cis-trans isomerase"/>
    <property type="match status" value="1"/>
</dbReference>
<comment type="similarity">
    <text evidence="2">Belongs to the FKBP-type PPIase family. FKBP3/4 subfamily.</text>
</comment>
<evidence type="ECO:0000313" key="9">
    <source>
        <dbReference type="EMBL" id="KAJ2006344.1"/>
    </source>
</evidence>
<dbReference type="InterPro" id="IPR046357">
    <property type="entry name" value="PPIase_dom_sf"/>
</dbReference>
<dbReference type="SUPFAM" id="SSF54534">
    <property type="entry name" value="FKBP-like"/>
    <property type="match status" value="1"/>
</dbReference>
<name>A0A9W8BII5_9FUNG</name>
<evidence type="ECO:0000313" key="10">
    <source>
        <dbReference type="Proteomes" id="UP001150907"/>
    </source>
</evidence>
<evidence type="ECO:0000259" key="8">
    <source>
        <dbReference type="PROSITE" id="PS50059"/>
    </source>
</evidence>
<dbReference type="GO" id="GO:0005730">
    <property type="term" value="C:nucleolus"/>
    <property type="evidence" value="ECO:0007669"/>
    <property type="project" value="TreeGrafter"/>
</dbReference>
<evidence type="ECO:0000256" key="3">
    <source>
        <dbReference type="ARBA" id="ARBA00023110"/>
    </source>
</evidence>
<dbReference type="PANTHER" id="PTHR43811:SF19">
    <property type="entry name" value="39 KDA FK506-BINDING NUCLEAR PROTEIN"/>
    <property type="match status" value="1"/>
</dbReference>
<evidence type="ECO:0000256" key="4">
    <source>
        <dbReference type="ARBA" id="ARBA00023235"/>
    </source>
</evidence>
<evidence type="ECO:0000256" key="1">
    <source>
        <dbReference type="ARBA" id="ARBA00000971"/>
    </source>
</evidence>
<evidence type="ECO:0000256" key="6">
    <source>
        <dbReference type="PROSITE-ProRule" id="PRU00277"/>
    </source>
</evidence>
<dbReference type="Pfam" id="PF17800">
    <property type="entry name" value="NPL"/>
    <property type="match status" value="1"/>
</dbReference>
<dbReference type="InterPro" id="IPR041232">
    <property type="entry name" value="NPL"/>
</dbReference>
<feature type="domain" description="PPIase FKBP-type" evidence="8">
    <location>
        <begin position="277"/>
        <end position="364"/>
    </location>
</feature>
<evidence type="ECO:0000256" key="7">
    <source>
        <dbReference type="SAM" id="MobiDB-lite"/>
    </source>
</evidence>
<protein>
    <recommendedName>
        <fullName evidence="5">FK506-binding protein</fullName>
        <ecNumber evidence="5">5.2.1.8</ecNumber>
    </recommendedName>
</protein>
<feature type="compositionally biased region" description="Acidic residues" evidence="7">
    <location>
        <begin position="158"/>
        <end position="175"/>
    </location>
</feature>
<dbReference type="PROSITE" id="PS50059">
    <property type="entry name" value="FKBP_PPIASE"/>
    <property type="match status" value="1"/>
</dbReference>
<dbReference type="OrthoDB" id="1902587at2759"/>
<evidence type="ECO:0000256" key="5">
    <source>
        <dbReference type="PIRNR" id="PIRNR001473"/>
    </source>
</evidence>
<comment type="catalytic activity">
    <reaction evidence="1 5 6">
        <text>[protein]-peptidylproline (omega=180) = [protein]-peptidylproline (omega=0)</text>
        <dbReference type="Rhea" id="RHEA:16237"/>
        <dbReference type="Rhea" id="RHEA-COMP:10747"/>
        <dbReference type="Rhea" id="RHEA-COMP:10748"/>
        <dbReference type="ChEBI" id="CHEBI:83833"/>
        <dbReference type="ChEBI" id="CHEBI:83834"/>
        <dbReference type="EC" id="5.2.1.8"/>
    </reaction>
</comment>
<dbReference type="InterPro" id="IPR001179">
    <property type="entry name" value="PPIase_FKBP_dom"/>
</dbReference>
<organism evidence="9 10">
    <name type="scientific">Coemansia thaxteri</name>
    <dbReference type="NCBI Taxonomy" id="2663907"/>
    <lineage>
        <taxon>Eukaryota</taxon>
        <taxon>Fungi</taxon>
        <taxon>Fungi incertae sedis</taxon>
        <taxon>Zoopagomycota</taxon>
        <taxon>Kickxellomycotina</taxon>
        <taxon>Kickxellomycetes</taxon>
        <taxon>Kickxellales</taxon>
        <taxon>Kickxellaceae</taxon>
        <taxon>Coemansia</taxon>
    </lineage>
</organism>